<feature type="compositionally biased region" description="Basic and acidic residues" evidence="1">
    <location>
        <begin position="14"/>
        <end position="23"/>
    </location>
</feature>
<dbReference type="EMBL" id="JARBDR010000921">
    <property type="protein sequence ID" value="KAJ8298737.1"/>
    <property type="molecule type" value="Genomic_DNA"/>
</dbReference>
<comment type="caution">
    <text evidence="2">The sequence shown here is derived from an EMBL/GenBank/DDBJ whole genome shotgun (WGS) entry which is preliminary data.</text>
</comment>
<name>A0ABQ9E5B6_TEGGR</name>
<evidence type="ECO:0000256" key="1">
    <source>
        <dbReference type="SAM" id="MobiDB-lite"/>
    </source>
</evidence>
<dbReference type="Proteomes" id="UP001217089">
    <property type="component" value="Unassembled WGS sequence"/>
</dbReference>
<reference evidence="2 3" key="1">
    <citation type="submission" date="2022-12" db="EMBL/GenBank/DDBJ databases">
        <title>Chromosome-level genome of Tegillarca granosa.</title>
        <authorList>
            <person name="Kim J."/>
        </authorList>
    </citation>
    <scope>NUCLEOTIDE SEQUENCE [LARGE SCALE GENOMIC DNA]</scope>
    <source>
        <strain evidence="2">Teg-2019</strain>
        <tissue evidence="2">Adductor muscle</tissue>
    </source>
</reference>
<feature type="region of interest" description="Disordered" evidence="1">
    <location>
        <begin position="1"/>
        <end position="37"/>
    </location>
</feature>
<evidence type="ECO:0000313" key="3">
    <source>
        <dbReference type="Proteomes" id="UP001217089"/>
    </source>
</evidence>
<gene>
    <name evidence="2" type="ORF">KUTeg_022797</name>
</gene>
<keyword evidence="3" id="KW-1185">Reference proteome</keyword>
<sequence>MPDKRKWSKFASWGKRDPTDKRGWSKFASWGKRDDSPIDTDKRKWNTFNSWGKRSSWNGLQAWGKRSKWSALNSWGKRDGQLNNLHDYLFKGDDLAKDEEDLLKTLMIMNTDNISGKGSVGNFVEFIKFFCQHYNSLILIIYFYGKILIFYCRHFINFDGKEACG</sequence>
<organism evidence="2 3">
    <name type="scientific">Tegillarca granosa</name>
    <name type="common">Malaysian cockle</name>
    <name type="synonym">Anadara granosa</name>
    <dbReference type="NCBI Taxonomy" id="220873"/>
    <lineage>
        <taxon>Eukaryota</taxon>
        <taxon>Metazoa</taxon>
        <taxon>Spiralia</taxon>
        <taxon>Lophotrochozoa</taxon>
        <taxon>Mollusca</taxon>
        <taxon>Bivalvia</taxon>
        <taxon>Autobranchia</taxon>
        <taxon>Pteriomorphia</taxon>
        <taxon>Arcoida</taxon>
        <taxon>Arcoidea</taxon>
        <taxon>Arcidae</taxon>
        <taxon>Tegillarca</taxon>
    </lineage>
</organism>
<proteinExistence type="predicted"/>
<accession>A0ABQ9E5B6</accession>
<evidence type="ECO:0000313" key="2">
    <source>
        <dbReference type="EMBL" id="KAJ8298737.1"/>
    </source>
</evidence>
<protein>
    <submittedName>
        <fullName evidence="2">Uncharacterized protein</fullName>
    </submittedName>
</protein>